<name>A0A0C3S3P9_PHLG1</name>
<gene>
    <name evidence="1" type="ORF">PHLGIDRAFT_190047</name>
</gene>
<evidence type="ECO:0000313" key="1">
    <source>
        <dbReference type="EMBL" id="KIP04542.1"/>
    </source>
</evidence>
<dbReference type="AlphaFoldDB" id="A0A0C3S3P9"/>
<dbReference type="HOGENOM" id="CLU_934178_0_0_1"/>
<accession>A0A0C3S3P9</accession>
<evidence type="ECO:0000313" key="2">
    <source>
        <dbReference type="Proteomes" id="UP000053257"/>
    </source>
</evidence>
<organism evidence="1 2">
    <name type="scientific">Phlebiopsis gigantea (strain 11061_1 CR5-6)</name>
    <name type="common">White-rot fungus</name>
    <name type="synonym">Peniophora gigantea</name>
    <dbReference type="NCBI Taxonomy" id="745531"/>
    <lineage>
        <taxon>Eukaryota</taxon>
        <taxon>Fungi</taxon>
        <taxon>Dikarya</taxon>
        <taxon>Basidiomycota</taxon>
        <taxon>Agaricomycotina</taxon>
        <taxon>Agaricomycetes</taxon>
        <taxon>Polyporales</taxon>
        <taxon>Phanerochaetaceae</taxon>
        <taxon>Phlebiopsis</taxon>
    </lineage>
</organism>
<dbReference type="InterPro" id="IPR032675">
    <property type="entry name" value="LRR_dom_sf"/>
</dbReference>
<dbReference type="Gene3D" id="3.80.10.10">
    <property type="entry name" value="Ribonuclease Inhibitor"/>
    <property type="match status" value="1"/>
</dbReference>
<dbReference type="Proteomes" id="UP000053257">
    <property type="component" value="Unassembled WGS sequence"/>
</dbReference>
<sequence>MADGREAPFEVIDEITSYLRPVPSNYRIPDKHDLLACSLVSKTWCAASRPHLFREVTHSLGTATSDGSTTRKTLSSLISFLREHRYISSWLRELRLTERFELEKPGEYSEIHIGLLHELLQHLPSLRRLRLVDVLFVSIPGSHPSAKHFGSLDELHINYTDEFSPHSSRGNLHLDLLVILCSFHSIQKLFLTCVPWDSVADPNIPNSNVTTTALLRIPELGICGPDREVTHFHSILPRLLDLSATRVLTFVSDTWAQHAPLLQQFSPSVEELYLSPVNWWDWLGLTTKQTPSSPASKD</sequence>
<dbReference type="EMBL" id="KN840570">
    <property type="protein sequence ID" value="KIP04542.1"/>
    <property type="molecule type" value="Genomic_DNA"/>
</dbReference>
<proteinExistence type="predicted"/>
<reference evidence="1 2" key="1">
    <citation type="journal article" date="2014" name="PLoS Genet.">
        <title>Analysis of the Phlebiopsis gigantea genome, transcriptome and secretome provides insight into its pioneer colonization strategies of wood.</title>
        <authorList>
            <person name="Hori C."/>
            <person name="Ishida T."/>
            <person name="Igarashi K."/>
            <person name="Samejima M."/>
            <person name="Suzuki H."/>
            <person name="Master E."/>
            <person name="Ferreira P."/>
            <person name="Ruiz-Duenas F.J."/>
            <person name="Held B."/>
            <person name="Canessa P."/>
            <person name="Larrondo L.F."/>
            <person name="Schmoll M."/>
            <person name="Druzhinina I.S."/>
            <person name="Kubicek C.P."/>
            <person name="Gaskell J.A."/>
            <person name="Kersten P."/>
            <person name="St John F."/>
            <person name="Glasner J."/>
            <person name="Sabat G."/>
            <person name="Splinter BonDurant S."/>
            <person name="Syed K."/>
            <person name="Yadav J."/>
            <person name="Mgbeahuruike A.C."/>
            <person name="Kovalchuk A."/>
            <person name="Asiegbu F.O."/>
            <person name="Lackner G."/>
            <person name="Hoffmeister D."/>
            <person name="Rencoret J."/>
            <person name="Gutierrez A."/>
            <person name="Sun H."/>
            <person name="Lindquist E."/>
            <person name="Barry K."/>
            <person name="Riley R."/>
            <person name="Grigoriev I.V."/>
            <person name="Henrissat B."/>
            <person name="Kues U."/>
            <person name="Berka R.M."/>
            <person name="Martinez A.T."/>
            <person name="Covert S.F."/>
            <person name="Blanchette R.A."/>
            <person name="Cullen D."/>
        </authorList>
    </citation>
    <scope>NUCLEOTIDE SEQUENCE [LARGE SCALE GENOMIC DNA]</scope>
    <source>
        <strain evidence="1 2">11061_1 CR5-6</strain>
    </source>
</reference>
<protein>
    <recommendedName>
        <fullName evidence="3">F-box domain-containing protein</fullName>
    </recommendedName>
</protein>
<evidence type="ECO:0008006" key="3">
    <source>
        <dbReference type="Google" id="ProtNLM"/>
    </source>
</evidence>
<keyword evidence="2" id="KW-1185">Reference proteome</keyword>